<dbReference type="KEGG" id="kbs:EPA93_19660"/>
<keyword evidence="3" id="KW-1185">Reference proteome</keyword>
<organism evidence="2 3">
    <name type="scientific">Ktedonosporobacter rubrisoli</name>
    <dbReference type="NCBI Taxonomy" id="2509675"/>
    <lineage>
        <taxon>Bacteria</taxon>
        <taxon>Bacillati</taxon>
        <taxon>Chloroflexota</taxon>
        <taxon>Ktedonobacteria</taxon>
        <taxon>Ktedonobacterales</taxon>
        <taxon>Ktedonosporobacteraceae</taxon>
        <taxon>Ktedonosporobacter</taxon>
    </lineage>
</organism>
<dbReference type="InterPro" id="IPR017853">
    <property type="entry name" value="GH"/>
</dbReference>
<dbReference type="EMBL" id="CP035758">
    <property type="protein sequence ID" value="QBD78092.1"/>
    <property type="molecule type" value="Genomic_DNA"/>
</dbReference>
<accession>A0A4P6JSB8</accession>
<protein>
    <submittedName>
        <fullName evidence="2">DUF4832 domain-containing protein</fullName>
    </submittedName>
</protein>
<sequence length="537" mass="59679">MSEPARQKKYIKTTGKKPVPLAKSLRRAIFIMLALGLIFGGFYTARAALTPKSSSTSFLEAIMGGMFTTAPKPSSTLCEHLTSQACETPTAIGLNLPRQTATIQGNLITFTPAALSPFQAELPNPQRGAQYISDEMPPPNWPLTDRYKRWCWSTIEPDQGQYNFALIDQELASAQAAGYTFGFRIMPVNPNQGGSCIPKYLMNMLPKGFTDNGSYIPDYNDPNYLARAQALFSALGQRYNNDPRLGWIDMSLYGCWGEWNDSCTSYPSSTGAAPMTPANRQTLINIQTQAFPDKRFLMLTDKQDSLEYALTMSRKYPTGIRMDCLGSDSLGGAKDHLESNPLENERWRVAPIFFEYCGSPNLQQAFNDIKTYHGSMIGDGDGNLQSYSSYSTLNQSLLKQNFEVSGYRFVLNSISLPVHLVSGYTFSINSSWSNTNVAPAYHPWKAMFQLRDSSGKIAWQQESKVNFQTLLPTTKANGEDMPVQIKDQGTLTDKLPHGDYTLSIQIVDAMNYYHPMKLALQGEQPDGSYTLGKVSVN</sequence>
<dbReference type="RefSeq" id="WP_129889145.1">
    <property type="nucleotide sequence ID" value="NZ_CP035758.1"/>
</dbReference>
<proteinExistence type="predicted"/>
<dbReference type="SUPFAM" id="SSF51445">
    <property type="entry name" value="(Trans)glycosidases"/>
    <property type="match status" value="1"/>
</dbReference>
<dbReference type="Gene3D" id="3.20.20.80">
    <property type="entry name" value="Glycosidases"/>
    <property type="match status" value="1"/>
</dbReference>
<dbReference type="Proteomes" id="UP000290365">
    <property type="component" value="Chromosome"/>
</dbReference>
<feature type="domain" description="DUF4832" evidence="1">
    <location>
        <begin position="362"/>
        <end position="510"/>
    </location>
</feature>
<reference evidence="2 3" key="1">
    <citation type="submission" date="2019-01" db="EMBL/GenBank/DDBJ databases">
        <title>Ktedonosporobacter rubrisoli SCAWS-G2.</title>
        <authorList>
            <person name="Huang Y."/>
            <person name="Yan B."/>
        </authorList>
    </citation>
    <scope>NUCLEOTIDE SEQUENCE [LARGE SCALE GENOMIC DNA]</scope>
    <source>
        <strain evidence="2 3">SCAWS-G2</strain>
    </source>
</reference>
<evidence type="ECO:0000313" key="3">
    <source>
        <dbReference type="Proteomes" id="UP000290365"/>
    </source>
</evidence>
<dbReference type="InterPro" id="IPR032267">
    <property type="entry name" value="DUF4832"/>
</dbReference>
<dbReference type="OrthoDB" id="9761426at2"/>
<evidence type="ECO:0000313" key="2">
    <source>
        <dbReference type="EMBL" id="QBD78092.1"/>
    </source>
</evidence>
<gene>
    <name evidence="2" type="ORF">EPA93_19660</name>
</gene>
<dbReference type="AlphaFoldDB" id="A0A4P6JSB8"/>
<evidence type="ECO:0000259" key="1">
    <source>
        <dbReference type="Pfam" id="PF16116"/>
    </source>
</evidence>
<name>A0A4P6JSB8_KTERU</name>
<dbReference type="Pfam" id="PF16116">
    <property type="entry name" value="DUF4832"/>
    <property type="match status" value="1"/>
</dbReference>